<dbReference type="AlphaFoldDB" id="A0A7C4AJA2"/>
<protein>
    <recommendedName>
        <fullName evidence="2">Phage tail protein</fullName>
    </recommendedName>
</protein>
<sequence length="72" mass="8495">MTYDKYYEYITKEGDRWDLIAYQFYGDAMMYEPIVVANPEVPIVSILPGGIKLRIPAIEIKNEIEELPPWKR</sequence>
<evidence type="ECO:0000313" key="1">
    <source>
        <dbReference type="EMBL" id="HGG99438.1"/>
    </source>
</evidence>
<reference evidence="1" key="1">
    <citation type="journal article" date="2020" name="mSystems">
        <title>Genome- and Community-Level Interaction Insights into Carbon Utilization and Element Cycling Functions of Hydrothermarchaeota in Hydrothermal Sediment.</title>
        <authorList>
            <person name="Zhou Z."/>
            <person name="Liu Y."/>
            <person name="Xu W."/>
            <person name="Pan J."/>
            <person name="Luo Z.H."/>
            <person name="Li M."/>
        </authorList>
    </citation>
    <scope>NUCLEOTIDE SEQUENCE [LARGE SCALE GENOMIC DNA]</scope>
    <source>
        <strain evidence="1">SpSt-788</strain>
    </source>
</reference>
<gene>
    <name evidence="1" type="ORF">ENV75_03170</name>
</gene>
<accession>A0A7C4AJA2</accession>
<evidence type="ECO:0008006" key="2">
    <source>
        <dbReference type="Google" id="ProtNLM"/>
    </source>
</evidence>
<dbReference type="Pfam" id="PF05489">
    <property type="entry name" value="Phage_tail_X"/>
    <property type="match status" value="1"/>
</dbReference>
<name>A0A7C4AJA2_9BACT</name>
<dbReference type="EMBL" id="DTHO01000028">
    <property type="protein sequence ID" value="HGG99438.1"/>
    <property type="molecule type" value="Genomic_DNA"/>
</dbReference>
<comment type="caution">
    <text evidence="1">The sequence shown here is derived from an EMBL/GenBank/DDBJ whole genome shotgun (WGS) entry which is preliminary data.</text>
</comment>
<organism evidence="1">
    <name type="scientific">Thermodesulfovibrio aggregans</name>
    <dbReference type="NCBI Taxonomy" id="86166"/>
    <lineage>
        <taxon>Bacteria</taxon>
        <taxon>Pseudomonadati</taxon>
        <taxon>Nitrospirota</taxon>
        <taxon>Thermodesulfovibrionia</taxon>
        <taxon>Thermodesulfovibrionales</taxon>
        <taxon>Thermodesulfovibrionaceae</taxon>
        <taxon>Thermodesulfovibrio</taxon>
    </lineage>
</organism>
<proteinExistence type="predicted"/>
<dbReference type="InterPro" id="IPR008861">
    <property type="entry name" value="GpX-like"/>
</dbReference>